<name>A0A401T7A3_CHIPU</name>
<dbReference type="Proteomes" id="UP000287033">
    <property type="component" value="Unassembled WGS sequence"/>
</dbReference>
<dbReference type="EMBL" id="BEZZ01001194">
    <property type="protein sequence ID" value="GCC38487.1"/>
    <property type="molecule type" value="Genomic_DNA"/>
</dbReference>
<comment type="caution">
    <text evidence="2">The sequence shown here is derived from an EMBL/GenBank/DDBJ whole genome shotgun (WGS) entry which is preliminary data.</text>
</comment>
<keyword evidence="3" id="KW-1185">Reference proteome</keyword>
<evidence type="ECO:0000313" key="2">
    <source>
        <dbReference type="EMBL" id="GCC38487.1"/>
    </source>
</evidence>
<feature type="compositionally biased region" description="Low complexity" evidence="1">
    <location>
        <begin position="69"/>
        <end position="79"/>
    </location>
</feature>
<protein>
    <submittedName>
        <fullName evidence="2">Uncharacterized protein</fullName>
    </submittedName>
</protein>
<proteinExistence type="predicted"/>
<accession>A0A401T7A3</accession>
<dbReference type="OrthoDB" id="10071381at2759"/>
<evidence type="ECO:0000256" key="1">
    <source>
        <dbReference type="SAM" id="MobiDB-lite"/>
    </source>
</evidence>
<organism evidence="2 3">
    <name type="scientific">Chiloscyllium punctatum</name>
    <name type="common">Brownbanded bambooshark</name>
    <name type="synonym">Hemiscyllium punctatum</name>
    <dbReference type="NCBI Taxonomy" id="137246"/>
    <lineage>
        <taxon>Eukaryota</taxon>
        <taxon>Metazoa</taxon>
        <taxon>Chordata</taxon>
        <taxon>Craniata</taxon>
        <taxon>Vertebrata</taxon>
        <taxon>Chondrichthyes</taxon>
        <taxon>Elasmobranchii</taxon>
        <taxon>Galeomorphii</taxon>
        <taxon>Galeoidea</taxon>
        <taxon>Orectolobiformes</taxon>
        <taxon>Hemiscylliidae</taxon>
        <taxon>Chiloscyllium</taxon>
    </lineage>
</organism>
<gene>
    <name evidence="2" type="ORF">chiPu_0017001</name>
</gene>
<dbReference type="AlphaFoldDB" id="A0A401T7A3"/>
<reference evidence="2 3" key="1">
    <citation type="journal article" date="2018" name="Nat. Ecol. Evol.">
        <title>Shark genomes provide insights into elasmobranch evolution and the origin of vertebrates.</title>
        <authorList>
            <person name="Hara Y"/>
            <person name="Yamaguchi K"/>
            <person name="Onimaru K"/>
            <person name="Kadota M"/>
            <person name="Koyanagi M"/>
            <person name="Keeley SD"/>
            <person name="Tatsumi K"/>
            <person name="Tanaka K"/>
            <person name="Motone F"/>
            <person name="Kageyama Y"/>
            <person name="Nozu R"/>
            <person name="Adachi N"/>
            <person name="Nishimura O"/>
            <person name="Nakagawa R"/>
            <person name="Tanegashima C"/>
            <person name="Kiyatake I"/>
            <person name="Matsumoto R"/>
            <person name="Murakumo K"/>
            <person name="Nishida K"/>
            <person name="Terakita A"/>
            <person name="Kuratani S"/>
            <person name="Sato K"/>
            <person name="Hyodo S Kuraku.S."/>
        </authorList>
    </citation>
    <scope>NUCLEOTIDE SEQUENCE [LARGE SCALE GENOMIC DNA]</scope>
</reference>
<feature type="region of interest" description="Disordered" evidence="1">
    <location>
        <begin position="60"/>
        <end position="79"/>
    </location>
</feature>
<evidence type="ECO:0000313" key="3">
    <source>
        <dbReference type="Proteomes" id="UP000287033"/>
    </source>
</evidence>
<sequence length="89" mass="8790">MGSEISGMGPEISVMGPEISVMGPEISVMGPEISGMGPEISGMGPEISVVAAVPATALPETEPSAWSRASCAPSDAPPDAAAGYWSLGS</sequence>